<gene>
    <name evidence="4" type="ORF">Hs20B_16630</name>
</gene>
<dbReference type="SUPFAM" id="SSF54001">
    <property type="entry name" value="Cysteine proteinases"/>
    <property type="match status" value="1"/>
</dbReference>
<dbReference type="PROSITE" id="PS50911">
    <property type="entry name" value="CHAP"/>
    <property type="match status" value="1"/>
</dbReference>
<sequence>MNISKKRIVSISAAVLTLFGLVGSAQVFAENTKSDADTSNRNYKSYLYDDGTCSISSSDTSSDAADSGSKNGSALSAKIGANSANVKTFIEREKDKGFSGANLAAMIAIGARESGWDPNANNTSGQVKGIFQWGAGSINGNRYGDTKDTLDSQLDLMEKELSTSHAQVLLGGSYNGDTYKGFANALDDKTDSLMSWSIGFEGVSYNGDSQTNVSEIEQFYDDAFSLFPELKSIKGDSAKLKAMVSSASSTATANSSGGQNGLSSDNCSSDSSGTTPDGTGVHTSPTGTPWLPEDLPADVKKYIIDPAKLGMSFGSSKGWTLASTGGQCTDLSRSFMVQYSGKMISGATGNGVEVTSSPILQNLFGTKKTDVPSSVSVFSQDTGTTFGHTGIVEHVYANGDFLIVEQNYVGVSGDDAGKPYTWDYRIVPKDQTSKYSFLKVPAK</sequence>
<feature type="signal peptide" evidence="2">
    <location>
        <begin position="1"/>
        <end position="29"/>
    </location>
</feature>
<dbReference type="InterPro" id="IPR007921">
    <property type="entry name" value="CHAP_dom"/>
</dbReference>
<evidence type="ECO:0000256" key="1">
    <source>
        <dbReference type="SAM" id="MobiDB-lite"/>
    </source>
</evidence>
<dbReference type="RefSeq" id="WP_172357559.1">
    <property type="nucleotide sequence ID" value="NZ_BLLH01000011.1"/>
</dbReference>
<dbReference type="Pfam" id="PF05257">
    <property type="entry name" value="CHAP"/>
    <property type="match status" value="1"/>
</dbReference>
<dbReference type="InterPro" id="IPR041219">
    <property type="entry name" value="Phage_lysozyme2"/>
</dbReference>
<evidence type="ECO:0000259" key="3">
    <source>
        <dbReference type="PROSITE" id="PS50911"/>
    </source>
</evidence>
<proteinExistence type="predicted"/>
<feature type="region of interest" description="Disordered" evidence="1">
    <location>
        <begin position="250"/>
        <end position="292"/>
    </location>
</feature>
<evidence type="ECO:0000313" key="5">
    <source>
        <dbReference type="Proteomes" id="UP000475928"/>
    </source>
</evidence>
<name>A0A6A0B958_9LACT</name>
<evidence type="ECO:0000313" key="4">
    <source>
        <dbReference type="EMBL" id="GFH41265.1"/>
    </source>
</evidence>
<feature type="domain" description="Peptidase C51" evidence="3">
    <location>
        <begin position="303"/>
        <end position="439"/>
    </location>
</feature>
<dbReference type="AlphaFoldDB" id="A0A6A0B958"/>
<dbReference type="Gene3D" id="1.10.530.10">
    <property type="match status" value="1"/>
</dbReference>
<comment type="caution">
    <text evidence="4">The sequence shown here is derived from an EMBL/GenBank/DDBJ whole genome shotgun (WGS) entry which is preliminary data.</text>
</comment>
<dbReference type="InterPro" id="IPR038765">
    <property type="entry name" value="Papain-like_cys_pep_sf"/>
</dbReference>
<dbReference type="EMBL" id="BLLH01000011">
    <property type="protein sequence ID" value="GFH41265.1"/>
    <property type="molecule type" value="Genomic_DNA"/>
</dbReference>
<keyword evidence="5" id="KW-1185">Reference proteome</keyword>
<dbReference type="Gene3D" id="3.90.1720.10">
    <property type="entry name" value="endopeptidase domain like (from Nostoc punctiforme)"/>
    <property type="match status" value="1"/>
</dbReference>
<feature type="compositionally biased region" description="Low complexity" evidence="1">
    <location>
        <begin position="263"/>
        <end position="280"/>
    </location>
</feature>
<accession>A0A6A0B958</accession>
<feature type="chain" id="PRO_5025456805" evidence="2">
    <location>
        <begin position="30"/>
        <end position="443"/>
    </location>
</feature>
<keyword evidence="2" id="KW-0732">Signal</keyword>
<organism evidence="4 5">
    <name type="scientific">Pseudolactococcus insecticola</name>
    <dbReference type="NCBI Taxonomy" id="2709158"/>
    <lineage>
        <taxon>Bacteria</taxon>
        <taxon>Bacillati</taxon>
        <taxon>Bacillota</taxon>
        <taxon>Bacilli</taxon>
        <taxon>Lactobacillales</taxon>
        <taxon>Streptococcaceae</taxon>
        <taxon>Pseudolactococcus</taxon>
    </lineage>
</organism>
<dbReference type="Pfam" id="PF18013">
    <property type="entry name" value="Phage_lysozyme2"/>
    <property type="match status" value="1"/>
</dbReference>
<dbReference type="Proteomes" id="UP000475928">
    <property type="component" value="Unassembled WGS sequence"/>
</dbReference>
<evidence type="ECO:0000256" key="2">
    <source>
        <dbReference type="SAM" id="SignalP"/>
    </source>
</evidence>
<reference evidence="4 5" key="1">
    <citation type="submission" date="2020-02" db="EMBL/GenBank/DDBJ databases">
        <title>Draft genome sequence of Lactococcus sp. Hs20B0-1.</title>
        <authorList>
            <person name="Noda S."/>
            <person name="Yuki M."/>
            <person name="Ohkuma M."/>
        </authorList>
    </citation>
    <scope>NUCLEOTIDE SEQUENCE [LARGE SCALE GENOMIC DNA]</scope>
    <source>
        <strain evidence="4 5">Hs20B0-1</strain>
    </source>
</reference>
<protein>
    <submittedName>
        <fullName evidence="4">Amidase</fullName>
    </submittedName>
</protein>